<name>A0A7S4SYQ4_9STRA</name>
<proteinExistence type="predicted"/>
<dbReference type="AlphaFoldDB" id="A0A7S4SYQ4"/>
<evidence type="ECO:0000256" key="2">
    <source>
        <dbReference type="ARBA" id="ARBA00023277"/>
    </source>
</evidence>
<sequence>MPVTSFVVGKRKIDIAGDGPSCVEELFYGRPEFIFHLASLSEEADFDFDRGYRVNVDGTKNMLDAIRAIPGYCPRFVFASSIAAPSQCSAAPQDSYDTQKAIAELLVSEYSRKGYVDGISIRLPTIVGCPDATYKAATSFFPSMIREPLSGHEAICPVPLFFRHTIASPKAAAGNLLHAANLTSQQLAMSRTMNMPGIAPAVHDIIEALGNIAGKSVAKLIRQERDISIWRTVSSWPQNIDATYALSLGFVPDTSIDAIIKYYIKDELKQKKHSLPTEVEKMHVEDDLKQKKCSLPTGVEKRHVEDDLKQKTYSIPTGFGKRQLSGAAA</sequence>
<dbReference type="EMBL" id="HBNS01056311">
    <property type="protein sequence ID" value="CAE4659720.1"/>
    <property type="molecule type" value="Transcribed_RNA"/>
</dbReference>
<dbReference type="PANTHER" id="PTHR43103">
    <property type="entry name" value="NUCLEOSIDE-DIPHOSPHATE-SUGAR EPIMERASE"/>
    <property type="match status" value="1"/>
</dbReference>
<dbReference type="PANTHER" id="PTHR43103:SF3">
    <property type="entry name" value="ADP-L-GLYCERO-D-MANNO-HEPTOSE-6-EPIMERASE"/>
    <property type="match status" value="1"/>
</dbReference>
<protein>
    <recommendedName>
        <fullName evidence="3">NAD-dependent epimerase/dehydratase domain-containing protein</fullName>
    </recommendedName>
</protein>
<evidence type="ECO:0000313" key="4">
    <source>
        <dbReference type="EMBL" id="CAE4659720.1"/>
    </source>
</evidence>
<keyword evidence="2" id="KW-0119">Carbohydrate metabolism</keyword>
<dbReference type="InterPro" id="IPR001509">
    <property type="entry name" value="Epimerase_deHydtase"/>
</dbReference>
<reference evidence="4" key="1">
    <citation type="submission" date="2021-01" db="EMBL/GenBank/DDBJ databases">
        <authorList>
            <person name="Corre E."/>
            <person name="Pelletier E."/>
            <person name="Niang G."/>
            <person name="Scheremetjew M."/>
            <person name="Finn R."/>
            <person name="Kale V."/>
            <person name="Holt S."/>
            <person name="Cochrane G."/>
            <person name="Meng A."/>
            <person name="Brown T."/>
            <person name="Cohen L."/>
        </authorList>
    </citation>
    <scope>NUCLEOTIDE SEQUENCE</scope>
    <source>
        <strain evidence="4">GSO104</strain>
    </source>
</reference>
<dbReference type="SUPFAM" id="SSF51735">
    <property type="entry name" value="NAD(P)-binding Rossmann-fold domains"/>
    <property type="match status" value="1"/>
</dbReference>
<keyword evidence="1" id="KW-0521">NADP</keyword>
<gene>
    <name evidence="4" type="ORF">DBRI00130_LOCUS40597</name>
</gene>
<dbReference type="Gene3D" id="3.40.50.720">
    <property type="entry name" value="NAD(P)-binding Rossmann-like Domain"/>
    <property type="match status" value="1"/>
</dbReference>
<feature type="domain" description="NAD-dependent epimerase/dehydratase" evidence="3">
    <location>
        <begin position="20"/>
        <end position="152"/>
    </location>
</feature>
<organism evidence="4">
    <name type="scientific">Ditylum brightwellii</name>
    <dbReference type="NCBI Taxonomy" id="49249"/>
    <lineage>
        <taxon>Eukaryota</taxon>
        <taxon>Sar</taxon>
        <taxon>Stramenopiles</taxon>
        <taxon>Ochrophyta</taxon>
        <taxon>Bacillariophyta</taxon>
        <taxon>Mediophyceae</taxon>
        <taxon>Lithodesmiophycidae</taxon>
        <taxon>Lithodesmiales</taxon>
        <taxon>Lithodesmiaceae</taxon>
        <taxon>Ditylum</taxon>
    </lineage>
</organism>
<dbReference type="InterPro" id="IPR036291">
    <property type="entry name" value="NAD(P)-bd_dom_sf"/>
</dbReference>
<dbReference type="Gene3D" id="3.90.25.10">
    <property type="entry name" value="UDP-galactose 4-epimerase, domain 1"/>
    <property type="match status" value="1"/>
</dbReference>
<evidence type="ECO:0000256" key="1">
    <source>
        <dbReference type="ARBA" id="ARBA00022857"/>
    </source>
</evidence>
<accession>A0A7S4SYQ4</accession>
<dbReference type="Pfam" id="PF01370">
    <property type="entry name" value="Epimerase"/>
    <property type="match status" value="1"/>
</dbReference>
<evidence type="ECO:0000259" key="3">
    <source>
        <dbReference type="Pfam" id="PF01370"/>
    </source>
</evidence>